<feature type="transmembrane region" description="Helical" evidence="6">
    <location>
        <begin position="242"/>
        <end position="265"/>
    </location>
</feature>
<feature type="transmembrane region" description="Helical" evidence="6">
    <location>
        <begin position="300"/>
        <end position="321"/>
    </location>
</feature>
<evidence type="ECO:0000256" key="2">
    <source>
        <dbReference type="ARBA" id="ARBA00022475"/>
    </source>
</evidence>
<dbReference type="Pfam" id="PF07690">
    <property type="entry name" value="MFS_1"/>
    <property type="match status" value="1"/>
</dbReference>
<feature type="transmembrane region" description="Helical" evidence="6">
    <location>
        <begin position="333"/>
        <end position="356"/>
    </location>
</feature>
<sequence>MNRQFLLCIGRAGTCMGTMAFVGALPVLRSVWHMDATTAGAIQTAFNLSNALALLITSWLSDSLGAKRMYLVCTWAGACALVVFAIFARSPHSALILIVFVGLTQGGAYSPALLLVADLSAPSARGRAMGQILAAGSLGYLLSVSLSMWVAKSYGPAAGFVVCAAGASVGAMFGQFSLDGVENRRHVRETAASAAPMRWRSVFGPTSLCLLVGYVAHCWELLGSWAWTPTLLATALQPCGFGAMTMSVIVGGTVHLSGMVASGLVGALSDRWGRSRVLICVGAAGAICSVLMGWSEQWGAGWVIALAAVGSFFILADSGVLSAAMTDEVPAACLGRVMGVRSILGFGAGALAPMAFGATLDWTHQWGWAYMPLAAGGLVASLAALALRKVSQPIDARARRSKSVIAQ</sequence>
<dbReference type="Proteomes" id="UP001481677">
    <property type="component" value="Unassembled WGS sequence"/>
</dbReference>
<organism evidence="9 10">
    <name type="scientific">Paraburkholderia azotifigens</name>
    <dbReference type="NCBI Taxonomy" id="2057004"/>
    <lineage>
        <taxon>Bacteria</taxon>
        <taxon>Pseudomonadati</taxon>
        <taxon>Pseudomonadota</taxon>
        <taxon>Betaproteobacteria</taxon>
        <taxon>Burkholderiales</taxon>
        <taxon>Burkholderiaceae</taxon>
        <taxon>Paraburkholderia</taxon>
    </lineage>
</organism>
<feature type="transmembrane region" description="Helical" evidence="6">
    <location>
        <begin position="69"/>
        <end position="88"/>
    </location>
</feature>
<feature type="domain" description="Major facilitator superfamily (MFS) profile" evidence="7">
    <location>
        <begin position="1"/>
        <end position="392"/>
    </location>
</feature>
<dbReference type="SUPFAM" id="SSF103473">
    <property type="entry name" value="MFS general substrate transporter"/>
    <property type="match status" value="1"/>
</dbReference>
<dbReference type="AlphaFoldDB" id="A0A5C6VAS1"/>
<feature type="transmembrane region" description="Helical" evidence="6">
    <location>
        <begin position="202"/>
        <end position="222"/>
    </location>
</feature>
<keyword evidence="5 6" id="KW-0472">Membrane</keyword>
<dbReference type="EMBL" id="JAZHGA010000004">
    <property type="protein sequence ID" value="MEM5339626.1"/>
    <property type="molecule type" value="Genomic_DNA"/>
</dbReference>
<evidence type="ECO:0000313" key="8">
    <source>
        <dbReference type="EMBL" id="MEM5339626.1"/>
    </source>
</evidence>
<comment type="subcellular location">
    <subcellularLocation>
        <location evidence="1">Cell membrane</location>
        <topology evidence="1">Multi-pass membrane protein</topology>
    </subcellularLocation>
</comment>
<reference evidence="9 10" key="1">
    <citation type="journal article" date="2018" name="Int. J. Syst. Evol. Microbiol.">
        <title>Paraburkholderia azotifigens sp. nov., a nitrogen-fixing bacterium isolated from paddy soil.</title>
        <authorList>
            <person name="Choi G.M."/>
            <person name="Im W.T."/>
        </authorList>
    </citation>
    <scope>NUCLEOTIDE SEQUENCE [LARGE SCALE GENOMIC DNA]</scope>
    <source>
        <strain evidence="9 10">NF 2-5-3</strain>
    </source>
</reference>
<reference evidence="9" key="2">
    <citation type="submission" date="2019-08" db="EMBL/GenBank/DDBJ databases">
        <authorList>
            <person name="Im W.-T."/>
        </authorList>
    </citation>
    <scope>NUCLEOTIDE SEQUENCE</scope>
    <source>
        <strain evidence="9">NF 2-5-3</strain>
    </source>
</reference>
<feature type="transmembrane region" description="Helical" evidence="6">
    <location>
        <begin position="157"/>
        <end position="181"/>
    </location>
</feature>
<feature type="transmembrane region" description="Helical" evidence="6">
    <location>
        <begin position="368"/>
        <end position="387"/>
    </location>
</feature>
<dbReference type="GO" id="GO:0005886">
    <property type="term" value="C:plasma membrane"/>
    <property type="evidence" value="ECO:0007669"/>
    <property type="project" value="UniProtKB-SubCell"/>
</dbReference>
<keyword evidence="4 6" id="KW-1133">Transmembrane helix</keyword>
<dbReference type="PANTHER" id="PTHR43124">
    <property type="entry name" value="PURINE EFFLUX PUMP PBUE"/>
    <property type="match status" value="1"/>
</dbReference>
<evidence type="ECO:0000256" key="6">
    <source>
        <dbReference type="SAM" id="Phobius"/>
    </source>
</evidence>
<name>A0A5C6VAS1_9BURK</name>
<proteinExistence type="predicted"/>
<feature type="transmembrane region" description="Helical" evidence="6">
    <location>
        <begin position="38"/>
        <end position="57"/>
    </location>
</feature>
<dbReference type="InterPro" id="IPR050189">
    <property type="entry name" value="MFS_Efflux_Transporters"/>
</dbReference>
<feature type="transmembrane region" description="Helical" evidence="6">
    <location>
        <begin position="12"/>
        <end position="32"/>
    </location>
</feature>
<evidence type="ECO:0000256" key="3">
    <source>
        <dbReference type="ARBA" id="ARBA00022692"/>
    </source>
</evidence>
<comment type="caution">
    <text evidence="9">The sequence shown here is derived from an EMBL/GenBank/DDBJ whole genome shotgun (WGS) entry which is preliminary data.</text>
</comment>
<evidence type="ECO:0000256" key="4">
    <source>
        <dbReference type="ARBA" id="ARBA00022989"/>
    </source>
</evidence>
<reference evidence="8 11" key="3">
    <citation type="submission" date="2024-01" db="EMBL/GenBank/DDBJ databases">
        <title>The diversity of rhizobia nodulating Mimosa spp. in eleven states of Brazil covering several biomes is determined by host plant, location, and edaphic factors.</title>
        <authorList>
            <person name="Rouws L."/>
            <person name="Barauna A."/>
            <person name="Beukes C."/>
            <person name="De Faria S.M."/>
            <person name="Gross E."/>
            <person name="Dos Reis Junior F.B."/>
            <person name="Simon M."/>
            <person name="Maluk M."/>
            <person name="Odee D.W."/>
            <person name="Kenicer G."/>
            <person name="Young J.P.W."/>
            <person name="Reis V.M."/>
            <person name="Zilli J."/>
            <person name="James E.K."/>
        </authorList>
    </citation>
    <scope>NUCLEOTIDE SEQUENCE [LARGE SCALE GENOMIC DNA]</scope>
    <source>
        <strain evidence="8 11">JPY530</strain>
    </source>
</reference>
<keyword evidence="2" id="KW-1003">Cell membrane</keyword>
<dbReference type="InterPro" id="IPR011701">
    <property type="entry name" value="MFS"/>
</dbReference>
<dbReference type="EMBL" id="VOQS01000005">
    <property type="protein sequence ID" value="TXC80348.1"/>
    <property type="molecule type" value="Genomic_DNA"/>
</dbReference>
<accession>A0A5C6VAS1</accession>
<dbReference type="PROSITE" id="PS50850">
    <property type="entry name" value="MFS"/>
    <property type="match status" value="1"/>
</dbReference>
<dbReference type="InterPro" id="IPR020846">
    <property type="entry name" value="MFS_dom"/>
</dbReference>
<dbReference type="PANTHER" id="PTHR43124:SF3">
    <property type="entry name" value="CHLORAMPHENICOL EFFLUX PUMP RV0191"/>
    <property type="match status" value="1"/>
</dbReference>
<evidence type="ECO:0000313" key="9">
    <source>
        <dbReference type="EMBL" id="TXC80348.1"/>
    </source>
</evidence>
<evidence type="ECO:0000259" key="7">
    <source>
        <dbReference type="PROSITE" id="PS50850"/>
    </source>
</evidence>
<keyword evidence="11" id="KW-1185">Reference proteome</keyword>
<dbReference type="RefSeq" id="WP_147237897.1">
    <property type="nucleotide sequence ID" value="NZ_JAZHFZ010000004.1"/>
</dbReference>
<feature type="transmembrane region" description="Helical" evidence="6">
    <location>
        <begin position="94"/>
        <end position="116"/>
    </location>
</feature>
<protein>
    <submittedName>
        <fullName evidence="9">MFS transporter</fullName>
    </submittedName>
</protein>
<evidence type="ECO:0000313" key="10">
    <source>
        <dbReference type="Proteomes" id="UP000321776"/>
    </source>
</evidence>
<keyword evidence="3 6" id="KW-0812">Transmembrane</keyword>
<feature type="transmembrane region" description="Helical" evidence="6">
    <location>
        <begin position="277"/>
        <end position="294"/>
    </location>
</feature>
<evidence type="ECO:0000256" key="5">
    <source>
        <dbReference type="ARBA" id="ARBA00023136"/>
    </source>
</evidence>
<dbReference type="Gene3D" id="1.20.1250.20">
    <property type="entry name" value="MFS general substrate transporter like domains"/>
    <property type="match status" value="1"/>
</dbReference>
<dbReference type="Proteomes" id="UP000321776">
    <property type="component" value="Unassembled WGS sequence"/>
</dbReference>
<dbReference type="GO" id="GO:0022857">
    <property type="term" value="F:transmembrane transporter activity"/>
    <property type="evidence" value="ECO:0007669"/>
    <property type="project" value="InterPro"/>
</dbReference>
<gene>
    <name evidence="9" type="ORF">FRZ40_39360</name>
    <name evidence="8" type="ORF">V4C56_08265</name>
</gene>
<feature type="transmembrane region" description="Helical" evidence="6">
    <location>
        <begin position="128"/>
        <end position="151"/>
    </location>
</feature>
<dbReference type="InterPro" id="IPR036259">
    <property type="entry name" value="MFS_trans_sf"/>
</dbReference>
<evidence type="ECO:0000256" key="1">
    <source>
        <dbReference type="ARBA" id="ARBA00004651"/>
    </source>
</evidence>
<evidence type="ECO:0000313" key="11">
    <source>
        <dbReference type="Proteomes" id="UP001481677"/>
    </source>
</evidence>